<protein>
    <recommendedName>
        <fullName evidence="5">Peptidase M13 N-terminal domain-containing protein</fullName>
    </recommendedName>
</protein>
<sequence>MSHAFGYGSNQKENQRWILEREKLPGYSHELDEYVVSTEEHPTDESWLLSEEGRNSTSIQGRNSAQSVRSSGVHRKHEHSGSLTLENPMSSHLHRSSVIKPLPLEWYTFRINSTMVGFDLELWWRRSPLATRIAVFVALFLVVIAFINLVAGIAFITMGLVKRQGRDNPYVCQTHECHEAAKWMTQTMNMSVKPCDNFYEFVCGNTEESSDVEDSFFKRYINTPGYKIEFGANSILAKILRNYKENDADYNQPIQFYQACLNERNRQKHGISAFREVIEYALETKDVRTFEKSSVKIEEVGAKMFRVMGHAVFLTFGFYPYPYIQRTLPLKWLGIIIQDPHAEQPVTKIVEHLLPVLGYPKNLTLIKEFSQGINVVGQIVDQIVGIYINFSPPEFDFALNEYLLKTGFCPPFVCYVNAAFMSENHN</sequence>
<dbReference type="Pfam" id="PF05649">
    <property type="entry name" value="Peptidase_M13_N"/>
    <property type="match status" value="1"/>
</dbReference>
<keyword evidence="4" id="KW-1133">Transmembrane helix</keyword>
<dbReference type="InterPro" id="IPR024079">
    <property type="entry name" value="MetalloPept_cat_dom_sf"/>
</dbReference>
<feature type="transmembrane region" description="Helical" evidence="4">
    <location>
        <begin position="133"/>
        <end position="161"/>
    </location>
</feature>
<gene>
    <name evidence="6" type="ORF">ODALV1_LOCUS2490</name>
</gene>
<dbReference type="PROSITE" id="PS51885">
    <property type="entry name" value="NEPRILYSIN"/>
    <property type="match status" value="1"/>
</dbReference>
<evidence type="ECO:0000313" key="7">
    <source>
        <dbReference type="Proteomes" id="UP001642540"/>
    </source>
</evidence>
<evidence type="ECO:0000256" key="2">
    <source>
        <dbReference type="ARBA" id="ARBA00007357"/>
    </source>
</evidence>
<comment type="similarity">
    <text evidence="2">Belongs to the peptidase M13 family.</text>
</comment>
<evidence type="ECO:0000313" key="6">
    <source>
        <dbReference type="EMBL" id="CAL8073097.1"/>
    </source>
</evidence>
<evidence type="ECO:0000259" key="5">
    <source>
        <dbReference type="Pfam" id="PF05649"/>
    </source>
</evidence>
<feature type="compositionally biased region" description="Polar residues" evidence="3">
    <location>
        <begin position="55"/>
        <end position="70"/>
    </location>
</feature>
<comment type="subcellular location">
    <subcellularLocation>
        <location evidence="1">Cell membrane</location>
        <topology evidence="1">Single-pass type II membrane protein</topology>
    </subcellularLocation>
</comment>
<keyword evidence="4" id="KW-0472">Membrane</keyword>
<accession>A0ABP1PQ44</accession>
<evidence type="ECO:0000256" key="1">
    <source>
        <dbReference type="ARBA" id="ARBA00004401"/>
    </source>
</evidence>
<reference evidence="6 7" key="1">
    <citation type="submission" date="2024-08" db="EMBL/GenBank/DDBJ databases">
        <authorList>
            <person name="Cucini C."/>
            <person name="Frati F."/>
        </authorList>
    </citation>
    <scope>NUCLEOTIDE SEQUENCE [LARGE SCALE GENOMIC DNA]</scope>
</reference>
<dbReference type="EMBL" id="CAXLJM020000007">
    <property type="protein sequence ID" value="CAL8073097.1"/>
    <property type="molecule type" value="Genomic_DNA"/>
</dbReference>
<dbReference type="InterPro" id="IPR000718">
    <property type="entry name" value="Peptidase_M13"/>
</dbReference>
<dbReference type="Gene3D" id="3.40.390.10">
    <property type="entry name" value="Collagenase (Catalytic Domain)"/>
    <property type="match status" value="1"/>
</dbReference>
<feature type="domain" description="Peptidase M13 N-terminal" evidence="5">
    <location>
        <begin position="194"/>
        <end position="319"/>
    </location>
</feature>
<proteinExistence type="inferred from homology"/>
<keyword evidence="7" id="KW-1185">Reference proteome</keyword>
<dbReference type="PANTHER" id="PTHR11733">
    <property type="entry name" value="ZINC METALLOPROTEASE FAMILY M13 NEPRILYSIN-RELATED"/>
    <property type="match status" value="1"/>
</dbReference>
<dbReference type="PANTHER" id="PTHR11733:SF241">
    <property type="entry name" value="GH26575P-RELATED"/>
    <property type="match status" value="1"/>
</dbReference>
<comment type="caution">
    <text evidence="6">The sequence shown here is derived from an EMBL/GenBank/DDBJ whole genome shotgun (WGS) entry which is preliminary data.</text>
</comment>
<dbReference type="InterPro" id="IPR008753">
    <property type="entry name" value="Peptidase_M13_N"/>
</dbReference>
<organism evidence="6 7">
    <name type="scientific">Orchesella dallaii</name>
    <dbReference type="NCBI Taxonomy" id="48710"/>
    <lineage>
        <taxon>Eukaryota</taxon>
        <taxon>Metazoa</taxon>
        <taxon>Ecdysozoa</taxon>
        <taxon>Arthropoda</taxon>
        <taxon>Hexapoda</taxon>
        <taxon>Collembola</taxon>
        <taxon>Entomobryomorpha</taxon>
        <taxon>Entomobryoidea</taxon>
        <taxon>Orchesellidae</taxon>
        <taxon>Orchesellinae</taxon>
        <taxon>Orchesella</taxon>
    </lineage>
</organism>
<dbReference type="Proteomes" id="UP001642540">
    <property type="component" value="Unassembled WGS sequence"/>
</dbReference>
<dbReference type="SUPFAM" id="SSF55486">
    <property type="entry name" value="Metalloproteases ('zincins'), catalytic domain"/>
    <property type="match status" value="1"/>
</dbReference>
<name>A0ABP1PQ44_9HEXA</name>
<evidence type="ECO:0000256" key="3">
    <source>
        <dbReference type="SAM" id="MobiDB-lite"/>
    </source>
</evidence>
<feature type="region of interest" description="Disordered" evidence="3">
    <location>
        <begin position="45"/>
        <end position="88"/>
    </location>
</feature>
<evidence type="ECO:0000256" key="4">
    <source>
        <dbReference type="SAM" id="Phobius"/>
    </source>
</evidence>
<keyword evidence="4" id="KW-0812">Transmembrane</keyword>